<feature type="domain" description="Response regulatory" evidence="7">
    <location>
        <begin position="10"/>
        <end position="126"/>
    </location>
</feature>
<evidence type="ECO:0000256" key="3">
    <source>
        <dbReference type="ARBA" id="ARBA00022553"/>
    </source>
</evidence>
<dbReference type="InterPro" id="IPR003661">
    <property type="entry name" value="HisK_dim/P_dom"/>
</dbReference>
<gene>
    <name evidence="8" type="ORF">GCM10007276_18630</name>
</gene>
<dbReference type="AlphaFoldDB" id="A0A8J2VP67"/>
<feature type="modified residue" description="4-aspartylphosphate" evidence="4">
    <location>
        <position position="59"/>
    </location>
</feature>
<dbReference type="SMART" id="SM00448">
    <property type="entry name" value="REC"/>
    <property type="match status" value="2"/>
</dbReference>
<dbReference type="SMART" id="SM00387">
    <property type="entry name" value="HATPase_c"/>
    <property type="match status" value="1"/>
</dbReference>
<evidence type="ECO:0000259" key="6">
    <source>
        <dbReference type="PROSITE" id="PS50109"/>
    </source>
</evidence>
<dbReference type="GO" id="GO:0000155">
    <property type="term" value="F:phosphorelay sensor kinase activity"/>
    <property type="evidence" value="ECO:0007669"/>
    <property type="project" value="InterPro"/>
</dbReference>
<keyword evidence="3 4" id="KW-0597">Phosphoprotein</keyword>
<dbReference type="EMBL" id="BMCP01000002">
    <property type="protein sequence ID" value="GGE41523.1"/>
    <property type="molecule type" value="Genomic_DNA"/>
</dbReference>
<dbReference type="InterPro" id="IPR004358">
    <property type="entry name" value="Sig_transdc_His_kin-like_C"/>
</dbReference>
<evidence type="ECO:0000313" key="8">
    <source>
        <dbReference type="EMBL" id="GGE41523.1"/>
    </source>
</evidence>
<keyword evidence="9" id="KW-1185">Reference proteome</keyword>
<evidence type="ECO:0000256" key="2">
    <source>
        <dbReference type="ARBA" id="ARBA00012438"/>
    </source>
</evidence>
<dbReference type="SUPFAM" id="SSF47384">
    <property type="entry name" value="Homodimeric domain of signal transducing histidine kinase"/>
    <property type="match status" value="1"/>
</dbReference>
<dbReference type="PANTHER" id="PTHR43547:SF2">
    <property type="entry name" value="HYBRID SIGNAL TRANSDUCTION HISTIDINE KINASE C"/>
    <property type="match status" value="1"/>
</dbReference>
<protein>
    <recommendedName>
        <fullName evidence="2">histidine kinase</fullName>
        <ecNumber evidence="2">2.7.13.3</ecNumber>
    </recommendedName>
</protein>
<dbReference type="InterPro" id="IPR001789">
    <property type="entry name" value="Sig_transdc_resp-reg_receiver"/>
</dbReference>
<evidence type="ECO:0000313" key="9">
    <source>
        <dbReference type="Proteomes" id="UP000602745"/>
    </source>
</evidence>
<name>A0A8J2VP67_9RHOB</name>
<comment type="caution">
    <text evidence="4">Lacks conserved residue(s) required for the propagation of feature annotation.</text>
</comment>
<dbReference type="CDD" id="cd00156">
    <property type="entry name" value="REC"/>
    <property type="match status" value="1"/>
</dbReference>
<dbReference type="SUPFAM" id="SSF55874">
    <property type="entry name" value="ATPase domain of HSP90 chaperone/DNA topoisomerase II/histidine kinase"/>
    <property type="match status" value="1"/>
</dbReference>
<dbReference type="InterPro" id="IPR011006">
    <property type="entry name" value="CheY-like_superfamily"/>
</dbReference>
<dbReference type="InterPro" id="IPR036097">
    <property type="entry name" value="HisK_dim/P_sf"/>
</dbReference>
<dbReference type="InterPro" id="IPR005467">
    <property type="entry name" value="His_kinase_dom"/>
</dbReference>
<dbReference type="Gene3D" id="1.10.287.130">
    <property type="match status" value="1"/>
</dbReference>
<evidence type="ECO:0000256" key="4">
    <source>
        <dbReference type="PROSITE-ProRule" id="PRU00169"/>
    </source>
</evidence>
<dbReference type="SUPFAM" id="SSF52172">
    <property type="entry name" value="CheY-like"/>
    <property type="match status" value="2"/>
</dbReference>
<evidence type="ECO:0000259" key="7">
    <source>
        <dbReference type="PROSITE" id="PS50110"/>
    </source>
</evidence>
<dbReference type="InterPro" id="IPR003594">
    <property type="entry name" value="HATPase_dom"/>
</dbReference>
<dbReference type="Pfam" id="PF00072">
    <property type="entry name" value="Response_reg"/>
    <property type="match status" value="2"/>
</dbReference>
<dbReference type="InterPro" id="IPR036890">
    <property type="entry name" value="HATPase_C_sf"/>
</dbReference>
<comment type="catalytic activity">
    <reaction evidence="1">
        <text>ATP + protein L-histidine = ADP + protein N-phospho-L-histidine.</text>
        <dbReference type="EC" id="2.7.13.3"/>
    </reaction>
</comment>
<dbReference type="PROSITE" id="PS50110">
    <property type="entry name" value="RESPONSE_REGULATORY"/>
    <property type="match status" value="2"/>
</dbReference>
<proteinExistence type="predicted"/>
<evidence type="ECO:0000256" key="5">
    <source>
        <dbReference type="SAM" id="Coils"/>
    </source>
</evidence>
<dbReference type="RefSeq" id="WP_188409464.1">
    <property type="nucleotide sequence ID" value="NZ_BMCP01000002.1"/>
</dbReference>
<feature type="domain" description="Histidine kinase" evidence="6">
    <location>
        <begin position="354"/>
        <end position="572"/>
    </location>
</feature>
<dbReference type="Proteomes" id="UP000602745">
    <property type="component" value="Unassembled WGS sequence"/>
</dbReference>
<dbReference type="Pfam" id="PF02518">
    <property type="entry name" value="HATPase_c"/>
    <property type="match status" value="1"/>
</dbReference>
<dbReference type="Gene3D" id="3.30.565.10">
    <property type="entry name" value="Histidine kinase-like ATPase, C-terminal domain"/>
    <property type="match status" value="1"/>
</dbReference>
<dbReference type="CDD" id="cd17574">
    <property type="entry name" value="REC_OmpR"/>
    <property type="match status" value="1"/>
</dbReference>
<dbReference type="Gene3D" id="3.40.50.2300">
    <property type="match status" value="2"/>
</dbReference>
<reference evidence="8" key="2">
    <citation type="submission" date="2020-09" db="EMBL/GenBank/DDBJ databases">
        <authorList>
            <person name="Sun Q."/>
            <person name="Sedlacek I."/>
        </authorList>
    </citation>
    <scope>NUCLEOTIDE SEQUENCE</scope>
    <source>
        <strain evidence="8">CCM 7684</strain>
    </source>
</reference>
<dbReference type="SMART" id="SM00388">
    <property type="entry name" value="HisKA"/>
    <property type="match status" value="1"/>
</dbReference>
<dbReference type="EC" id="2.7.13.3" evidence="2"/>
<feature type="domain" description="Response regulatory" evidence="7">
    <location>
        <begin position="151"/>
        <end position="275"/>
    </location>
</feature>
<evidence type="ECO:0000256" key="1">
    <source>
        <dbReference type="ARBA" id="ARBA00000085"/>
    </source>
</evidence>
<keyword evidence="5" id="KW-0175">Coiled coil</keyword>
<reference evidence="8" key="1">
    <citation type="journal article" date="2014" name="Int. J. Syst. Evol. Microbiol.">
        <title>Complete genome sequence of Corynebacterium casei LMG S-19264T (=DSM 44701T), isolated from a smear-ripened cheese.</title>
        <authorList>
            <consortium name="US DOE Joint Genome Institute (JGI-PGF)"/>
            <person name="Walter F."/>
            <person name="Albersmeier A."/>
            <person name="Kalinowski J."/>
            <person name="Ruckert C."/>
        </authorList>
    </citation>
    <scope>NUCLEOTIDE SEQUENCE</scope>
    <source>
        <strain evidence="8">CCM 7684</strain>
    </source>
</reference>
<sequence>MQDISAQRPHILVVEDSETQAIKLRYLLEVQGFSVRTVASAEAGLETFNERLPDLVIADLHLPGMDGNEFVRNLRMNAPTRAIPVLMLTETQGLRSERLGLDSGADAYVSKSADWDLIVLRLKALLRRRSQEVNSDIPETQPSASTFRRARLVLVDHNSEGRAHLQSAISYEGYAIEPADTMAEALRLAQQKPLDAVLVHINLGYDDSLELCRRLNAMRIMAPVPGQDPPAFQIVLIGSEADKKTLTDAFAAGVDDVVSTDIDAEGLRIRIRSLVRRKLLQDEDRRVEAELRDRDRAIALARAEAEAAQARASLSDALAKANVELAAANERLKDAQGKLVHSAKMASLGELVAGIAHEINNPLAFILAHQQTVERVLTDAAGAEKPDPVKLQKAAERLASMRIGLQRIQDLVLGLRKFSRFDQGDFQMVDAPAALDTVISLLAPKLTGRIEVKRNYHGARELYCSPALFNQVVMNIIGNAADAIPDEGTISVGTQSDDDTYTIDIADSGVGMPDHIKERVFEPFFTTKPLGSGTGLGLAIAYGVVEAHGGSITVEDGVNGGTLFKLSIPMRQQRRG</sequence>
<dbReference type="PROSITE" id="PS50109">
    <property type="entry name" value="HIS_KIN"/>
    <property type="match status" value="1"/>
</dbReference>
<dbReference type="PANTHER" id="PTHR43547">
    <property type="entry name" value="TWO-COMPONENT HISTIDINE KINASE"/>
    <property type="match status" value="1"/>
</dbReference>
<comment type="caution">
    <text evidence="8">The sequence shown here is derived from an EMBL/GenBank/DDBJ whole genome shotgun (WGS) entry which is preliminary data.</text>
</comment>
<accession>A0A8J2VP67</accession>
<dbReference type="Pfam" id="PF00512">
    <property type="entry name" value="HisKA"/>
    <property type="match status" value="1"/>
</dbReference>
<feature type="coiled-coil region" evidence="5">
    <location>
        <begin position="300"/>
        <end position="338"/>
    </location>
</feature>
<dbReference type="PRINTS" id="PR00344">
    <property type="entry name" value="BCTRLSENSOR"/>
</dbReference>
<dbReference type="CDD" id="cd00082">
    <property type="entry name" value="HisKA"/>
    <property type="match status" value="1"/>
</dbReference>
<organism evidence="8 9">
    <name type="scientific">Agaricicola taiwanensis</name>
    <dbReference type="NCBI Taxonomy" id="591372"/>
    <lineage>
        <taxon>Bacteria</taxon>
        <taxon>Pseudomonadati</taxon>
        <taxon>Pseudomonadota</taxon>
        <taxon>Alphaproteobacteria</taxon>
        <taxon>Rhodobacterales</taxon>
        <taxon>Paracoccaceae</taxon>
        <taxon>Agaricicola</taxon>
    </lineage>
</organism>